<evidence type="ECO:0000313" key="3">
    <source>
        <dbReference type="EMBL" id="PHL00126.1"/>
    </source>
</evidence>
<evidence type="ECO:0000313" key="4">
    <source>
        <dbReference type="Proteomes" id="UP000226437"/>
    </source>
</evidence>
<dbReference type="Proteomes" id="UP000226437">
    <property type="component" value="Unassembled WGS sequence"/>
</dbReference>
<dbReference type="Pfam" id="PF18990">
    <property type="entry name" value="DUF5723"/>
    <property type="match status" value="1"/>
</dbReference>
<sequence length="458" mass="49255">MNKCTVFTLLSGLLFSCLPLAAQPFPGLSMDNYSGVHGLLLNPANAADNNVGFELHLGAVDLRLANDYITLPPLGEVFRGEDPSTDDLVRTPRDDNFAATSTDVLGPSVLLGLGRRWGVGILTRVRAMYDLTNLDGRILEGQQDGYEDFPNFSTTARDFRSNLHSWGEVALVLGTVLVDQEQLQVRGGAAVKVLRGLGGHYAHSPSLRLDYAADTEQLTTGGALEYGSPGAFELDDFELANLTEPAGSGLGFDLGFAVEWRPGEAPAGKLRTPYRLKFGVSLTDLGSVTYDATEVSTYQADATLATEDIEGYSLGEILEQYYDGSYREEATDFRLPTALYLHLDYRLAGRLYVSALSASALGQDAATPGTRISNALTIAPRFESKWFSLYAPVRLGGPSGTALGAGLRLGYLTVGSHTLLSHLFTDTNYAADVYAGVKIPFYRRTNVKKQAGAQVPGA</sequence>
<gene>
    <name evidence="3" type="ORF">CGL56_03530</name>
</gene>
<dbReference type="OrthoDB" id="9805336at2"/>
<feature type="chain" id="PRO_5013928118" description="DUF5723 domain-containing protein" evidence="1">
    <location>
        <begin position="23"/>
        <end position="458"/>
    </location>
</feature>
<dbReference type="InterPro" id="IPR043781">
    <property type="entry name" value="DUF5723"/>
</dbReference>
<keyword evidence="4" id="KW-1185">Reference proteome</keyword>
<dbReference type="EMBL" id="PDLO01000001">
    <property type="protein sequence ID" value="PHL00126.1"/>
    <property type="molecule type" value="Genomic_DNA"/>
</dbReference>
<comment type="caution">
    <text evidence="3">The sequence shown here is derived from an EMBL/GenBank/DDBJ whole genome shotgun (WGS) entry which is preliminary data.</text>
</comment>
<organism evidence="3 4">
    <name type="scientific">Neolewinella marina</name>
    <dbReference type="NCBI Taxonomy" id="438751"/>
    <lineage>
        <taxon>Bacteria</taxon>
        <taxon>Pseudomonadati</taxon>
        <taxon>Bacteroidota</taxon>
        <taxon>Saprospiria</taxon>
        <taxon>Saprospirales</taxon>
        <taxon>Lewinellaceae</taxon>
        <taxon>Neolewinella</taxon>
    </lineage>
</organism>
<accession>A0A2G0CJH4</accession>
<evidence type="ECO:0000259" key="2">
    <source>
        <dbReference type="Pfam" id="PF18990"/>
    </source>
</evidence>
<evidence type="ECO:0000256" key="1">
    <source>
        <dbReference type="SAM" id="SignalP"/>
    </source>
</evidence>
<feature type="signal peptide" evidence="1">
    <location>
        <begin position="1"/>
        <end position="22"/>
    </location>
</feature>
<name>A0A2G0CJH4_9BACT</name>
<dbReference type="PROSITE" id="PS51257">
    <property type="entry name" value="PROKAR_LIPOPROTEIN"/>
    <property type="match status" value="1"/>
</dbReference>
<dbReference type="AlphaFoldDB" id="A0A2G0CJH4"/>
<proteinExistence type="predicted"/>
<reference evidence="3 4" key="1">
    <citation type="submission" date="2017-10" db="EMBL/GenBank/DDBJ databases">
        <title>The draft genome sequence of Lewinella marina KCTC 32374.</title>
        <authorList>
            <person name="Wang K."/>
        </authorList>
    </citation>
    <scope>NUCLEOTIDE SEQUENCE [LARGE SCALE GENOMIC DNA]</scope>
    <source>
        <strain evidence="3 4">MKG-38</strain>
    </source>
</reference>
<dbReference type="RefSeq" id="WP_099105104.1">
    <property type="nucleotide sequence ID" value="NZ_JAATJF010000001.1"/>
</dbReference>
<keyword evidence="1" id="KW-0732">Signal</keyword>
<protein>
    <recommendedName>
        <fullName evidence="2">DUF5723 domain-containing protein</fullName>
    </recommendedName>
</protein>
<feature type="domain" description="DUF5723" evidence="2">
    <location>
        <begin position="43"/>
        <end position="411"/>
    </location>
</feature>